<dbReference type="InterPro" id="IPR031107">
    <property type="entry name" value="Small_HSP"/>
</dbReference>
<comment type="similarity">
    <text evidence="2 3">Belongs to the small heat shock protein (HSP20) family.</text>
</comment>
<feature type="domain" description="SHSP" evidence="4">
    <location>
        <begin position="48"/>
        <end position="167"/>
    </location>
</feature>
<dbReference type="SUPFAM" id="SSF49764">
    <property type="entry name" value="HSP20-like chaperones"/>
    <property type="match status" value="1"/>
</dbReference>
<evidence type="ECO:0000259" key="4">
    <source>
        <dbReference type="PROSITE" id="PS01031"/>
    </source>
</evidence>
<dbReference type="Proteomes" id="UP000761534">
    <property type="component" value="Unassembled WGS sequence"/>
</dbReference>
<dbReference type="PROSITE" id="PS01031">
    <property type="entry name" value="SHSP"/>
    <property type="match status" value="1"/>
</dbReference>
<evidence type="ECO:0000256" key="2">
    <source>
        <dbReference type="PROSITE-ProRule" id="PRU00285"/>
    </source>
</evidence>
<dbReference type="VEuPathDB" id="FungiDB:TRICI_001641"/>
<dbReference type="OrthoDB" id="5511210at2759"/>
<proteinExistence type="inferred from homology"/>
<comment type="caution">
    <text evidence="5">The sequence shown here is derived from an EMBL/GenBank/DDBJ whole genome shotgun (WGS) entry which is preliminary data.</text>
</comment>
<evidence type="ECO:0000313" key="6">
    <source>
        <dbReference type="Proteomes" id="UP000761534"/>
    </source>
</evidence>
<dbReference type="PANTHER" id="PTHR11527">
    <property type="entry name" value="HEAT-SHOCK PROTEIN 20 FAMILY MEMBER"/>
    <property type="match status" value="1"/>
</dbReference>
<dbReference type="Pfam" id="PF00011">
    <property type="entry name" value="HSP20"/>
    <property type="match status" value="1"/>
</dbReference>
<keyword evidence="6" id="KW-1185">Reference proteome</keyword>
<evidence type="ECO:0000313" key="5">
    <source>
        <dbReference type="EMBL" id="KAA8916206.1"/>
    </source>
</evidence>
<sequence>MPIATYNFDPFLNVFERASATPSLKKREKSEIQVSPLVYQAKRKSPGSGEDVVSPPIDVFETPEHYEVVATIAGVSPSDVDIDFDPGTNQLKLSGTVSAEHDENYRRKFIKVGERKVGNLERTVTFPEDVTISLDDIKAHSLHGVLKVILPKKQTPEKKKKITITITDSEDN</sequence>
<dbReference type="EMBL" id="SWFS01000117">
    <property type="protein sequence ID" value="KAA8916206.1"/>
    <property type="molecule type" value="Genomic_DNA"/>
</dbReference>
<accession>A0A642VA99</accession>
<evidence type="ECO:0000256" key="3">
    <source>
        <dbReference type="RuleBase" id="RU003616"/>
    </source>
</evidence>
<reference evidence="5" key="1">
    <citation type="journal article" date="2019" name="G3 (Bethesda)">
        <title>Genome Assemblies of Two Rare Opportunistic Yeast Pathogens: Diutina rugosa (syn. Candida rugosa) and Trichomonascus ciferrii (syn. Candida ciferrii).</title>
        <authorList>
            <person name="Mixao V."/>
            <person name="Saus E."/>
            <person name="Hansen A.P."/>
            <person name="Lass-Florl C."/>
            <person name="Gabaldon T."/>
        </authorList>
    </citation>
    <scope>NUCLEOTIDE SEQUENCE</scope>
    <source>
        <strain evidence="5">CBS 4856</strain>
    </source>
</reference>
<dbReference type="InterPro" id="IPR002068">
    <property type="entry name" value="A-crystallin/Hsp20_dom"/>
</dbReference>
<gene>
    <name evidence="5" type="ORF">TRICI_001641</name>
</gene>
<keyword evidence="1" id="KW-0346">Stress response</keyword>
<dbReference type="CDD" id="cd06464">
    <property type="entry name" value="ACD_sHsps-like"/>
    <property type="match status" value="1"/>
</dbReference>
<name>A0A642VA99_9ASCO</name>
<dbReference type="InterPro" id="IPR008978">
    <property type="entry name" value="HSP20-like_chaperone"/>
</dbReference>
<organism evidence="5 6">
    <name type="scientific">Trichomonascus ciferrii</name>
    <dbReference type="NCBI Taxonomy" id="44093"/>
    <lineage>
        <taxon>Eukaryota</taxon>
        <taxon>Fungi</taxon>
        <taxon>Dikarya</taxon>
        <taxon>Ascomycota</taxon>
        <taxon>Saccharomycotina</taxon>
        <taxon>Dipodascomycetes</taxon>
        <taxon>Dipodascales</taxon>
        <taxon>Trichomonascaceae</taxon>
        <taxon>Trichomonascus</taxon>
        <taxon>Trichomonascus ciferrii complex</taxon>
    </lineage>
</organism>
<evidence type="ECO:0000256" key="1">
    <source>
        <dbReference type="ARBA" id="ARBA00023016"/>
    </source>
</evidence>
<dbReference type="Gene3D" id="2.60.40.790">
    <property type="match status" value="1"/>
</dbReference>
<protein>
    <recommendedName>
        <fullName evidence="4">SHSP domain-containing protein</fullName>
    </recommendedName>
</protein>
<dbReference type="AlphaFoldDB" id="A0A642VA99"/>